<proteinExistence type="predicted"/>
<dbReference type="Proteomes" id="UP000492821">
    <property type="component" value="Unassembled WGS sequence"/>
</dbReference>
<evidence type="ECO:0000313" key="3">
    <source>
        <dbReference type="WBParaSite" id="Pan_g13645.t1"/>
    </source>
</evidence>
<dbReference type="WBParaSite" id="Pan_g13645.t1">
    <property type="protein sequence ID" value="Pan_g13645.t1"/>
    <property type="gene ID" value="Pan_g13645"/>
</dbReference>
<accession>A0A7E4UWE0</accession>
<name>A0A7E4UWE0_PANRE</name>
<keyword evidence="1" id="KW-0732">Signal</keyword>
<reference evidence="3" key="2">
    <citation type="submission" date="2020-10" db="UniProtKB">
        <authorList>
            <consortium name="WormBaseParasite"/>
        </authorList>
    </citation>
    <scope>IDENTIFICATION</scope>
</reference>
<evidence type="ECO:0000256" key="1">
    <source>
        <dbReference type="SAM" id="SignalP"/>
    </source>
</evidence>
<reference evidence="2" key="1">
    <citation type="journal article" date="2013" name="Genetics">
        <title>The draft genome and transcriptome of Panagrellus redivivus are shaped by the harsh demands of a free-living lifestyle.</title>
        <authorList>
            <person name="Srinivasan J."/>
            <person name="Dillman A.R."/>
            <person name="Macchietto M.G."/>
            <person name="Heikkinen L."/>
            <person name="Lakso M."/>
            <person name="Fracchia K.M."/>
            <person name="Antoshechkin I."/>
            <person name="Mortazavi A."/>
            <person name="Wong G."/>
            <person name="Sternberg P.W."/>
        </authorList>
    </citation>
    <scope>NUCLEOTIDE SEQUENCE [LARGE SCALE GENOMIC DNA]</scope>
    <source>
        <strain evidence="2">MT8872</strain>
    </source>
</reference>
<dbReference type="AlphaFoldDB" id="A0A7E4UWE0"/>
<organism evidence="2 3">
    <name type="scientific">Panagrellus redivivus</name>
    <name type="common">Microworm</name>
    <dbReference type="NCBI Taxonomy" id="6233"/>
    <lineage>
        <taxon>Eukaryota</taxon>
        <taxon>Metazoa</taxon>
        <taxon>Ecdysozoa</taxon>
        <taxon>Nematoda</taxon>
        <taxon>Chromadorea</taxon>
        <taxon>Rhabditida</taxon>
        <taxon>Tylenchina</taxon>
        <taxon>Panagrolaimomorpha</taxon>
        <taxon>Panagrolaimoidea</taxon>
        <taxon>Panagrolaimidae</taxon>
        <taxon>Panagrellus</taxon>
    </lineage>
</organism>
<keyword evidence="2" id="KW-1185">Reference proteome</keyword>
<feature type="signal peptide" evidence="1">
    <location>
        <begin position="1"/>
        <end position="29"/>
    </location>
</feature>
<protein>
    <submittedName>
        <fullName evidence="3">Uncharacterized protein</fullName>
    </submittedName>
</protein>
<sequence>MQSNIPPRQICIVLVAAILFLGLFVDSEAAPHGMTRIQNLFRTLMGPKNDVPIRGKKFVPEFPGSAYYPRRYPDVSDTLFIIAPEFD</sequence>
<feature type="chain" id="PRO_5028991735" evidence="1">
    <location>
        <begin position="30"/>
        <end position="87"/>
    </location>
</feature>
<evidence type="ECO:0000313" key="2">
    <source>
        <dbReference type="Proteomes" id="UP000492821"/>
    </source>
</evidence>